<dbReference type="InterPro" id="IPR004843">
    <property type="entry name" value="Calcineurin-like_PHP"/>
</dbReference>
<keyword evidence="3" id="KW-0408">Iron</keyword>
<dbReference type="AlphaFoldDB" id="A0A2T1LYR1"/>
<reference evidence="6 7" key="2">
    <citation type="submission" date="2018-03" db="EMBL/GenBank/DDBJ databases">
        <authorList>
            <person name="Keele B.F."/>
        </authorList>
    </citation>
    <scope>NUCLEOTIDE SEQUENCE [LARGE SCALE GENOMIC DNA]</scope>
    <source>
        <strain evidence="6 7">CCALA 016</strain>
    </source>
</reference>
<sequence>MLNFRFAVISDPHVAIPQTIWTHPNRFHMVEVSIPALEVVFNHLKQLNLDFLLLPGDLTQDGEPENHQWLGQQLSTLPIPAYVIPGNHDVPSFAATERAIAFDEFPYFYQKQGYTNPKQIYYTCEVFPGVQLISLNSNQFNSEGKQIGKLDEKQLIWLENLLPQVQDKLILVMIHHNVIEHLPGQTTHELGRRYMLENASSLLDLLNKYGVHLIFTGHLHIQDIALYKGIYEITTGSLVSYPHPYRIIDVSQDSQGKQTINITSHWINHLPEWENLPEISRNWLGDRSYHFMMRLLTTSPLNLSVTEAEILAPKLRNFWADIAAGDNLFDFPDFPPLVREYFKKFGAVNKDGIPEFIDNQAILSI</sequence>
<evidence type="ECO:0000259" key="5">
    <source>
        <dbReference type="Pfam" id="PF00149"/>
    </source>
</evidence>
<keyword evidence="2" id="KW-0378">Hydrolase</keyword>
<dbReference type="OrthoDB" id="2036332at2"/>
<dbReference type="SUPFAM" id="SSF56300">
    <property type="entry name" value="Metallo-dependent phosphatases"/>
    <property type="match status" value="1"/>
</dbReference>
<keyword evidence="7" id="KW-1185">Reference proteome</keyword>
<evidence type="ECO:0000313" key="6">
    <source>
        <dbReference type="EMBL" id="PSF37469.1"/>
    </source>
</evidence>
<dbReference type="InterPro" id="IPR029052">
    <property type="entry name" value="Metallo-depent_PP-like"/>
</dbReference>
<evidence type="ECO:0000256" key="3">
    <source>
        <dbReference type="ARBA" id="ARBA00023004"/>
    </source>
</evidence>
<dbReference type="PANTHER" id="PTHR42988">
    <property type="entry name" value="PHOSPHOHYDROLASE"/>
    <property type="match status" value="1"/>
</dbReference>
<keyword evidence="1" id="KW-0479">Metal-binding</keyword>
<feature type="domain" description="Calcineurin-like phosphoesterase" evidence="5">
    <location>
        <begin position="4"/>
        <end position="221"/>
    </location>
</feature>
<comment type="caution">
    <text evidence="6">The sequence shown here is derived from an EMBL/GenBank/DDBJ whole genome shotgun (WGS) entry which is preliminary data.</text>
</comment>
<reference evidence="6 7" key="1">
    <citation type="submission" date="2018-03" db="EMBL/GenBank/DDBJ databases">
        <title>The ancient ancestry and fast evolution of plastids.</title>
        <authorList>
            <person name="Moore K.R."/>
            <person name="Magnabosco C."/>
            <person name="Momper L."/>
            <person name="Gold D.A."/>
            <person name="Bosak T."/>
            <person name="Fournier G.P."/>
        </authorList>
    </citation>
    <scope>NUCLEOTIDE SEQUENCE [LARGE SCALE GENOMIC DNA]</scope>
    <source>
        <strain evidence="6 7">CCALA 016</strain>
    </source>
</reference>
<evidence type="ECO:0000256" key="1">
    <source>
        <dbReference type="ARBA" id="ARBA00022723"/>
    </source>
</evidence>
<protein>
    <submittedName>
        <fullName evidence="6">Metallophosphoesterase</fullName>
    </submittedName>
</protein>
<dbReference type="InterPro" id="IPR050884">
    <property type="entry name" value="CNP_phosphodiesterase-III"/>
</dbReference>
<organism evidence="6 7">
    <name type="scientific">Aphanothece hegewaldii CCALA 016</name>
    <dbReference type="NCBI Taxonomy" id="2107694"/>
    <lineage>
        <taxon>Bacteria</taxon>
        <taxon>Bacillati</taxon>
        <taxon>Cyanobacteriota</taxon>
        <taxon>Cyanophyceae</taxon>
        <taxon>Oscillatoriophycideae</taxon>
        <taxon>Chroococcales</taxon>
        <taxon>Aphanothecaceae</taxon>
        <taxon>Aphanothece</taxon>
    </lineage>
</organism>
<dbReference type="GO" id="GO:0016787">
    <property type="term" value="F:hydrolase activity"/>
    <property type="evidence" value="ECO:0007669"/>
    <property type="project" value="UniProtKB-KW"/>
</dbReference>
<dbReference type="InterPro" id="IPR011239">
    <property type="entry name" value="Pesterase_cyn"/>
</dbReference>
<name>A0A2T1LYR1_9CHRO</name>
<dbReference type="RefSeq" id="WP_106456710.1">
    <property type="nucleotide sequence ID" value="NZ_PXOH01000008.1"/>
</dbReference>
<evidence type="ECO:0000313" key="7">
    <source>
        <dbReference type="Proteomes" id="UP000239001"/>
    </source>
</evidence>
<dbReference type="Gene3D" id="3.60.21.10">
    <property type="match status" value="1"/>
</dbReference>
<comment type="similarity">
    <text evidence="4">Belongs to the cyclic nucleotide phosphodiesterase class-III family.</text>
</comment>
<evidence type="ECO:0000256" key="4">
    <source>
        <dbReference type="ARBA" id="ARBA00025742"/>
    </source>
</evidence>
<dbReference type="Proteomes" id="UP000239001">
    <property type="component" value="Unassembled WGS sequence"/>
</dbReference>
<accession>A0A2T1LYR1</accession>
<dbReference type="Pfam" id="PF00149">
    <property type="entry name" value="Metallophos"/>
    <property type="match status" value="1"/>
</dbReference>
<gene>
    <name evidence="6" type="ORF">C7H19_09885</name>
</gene>
<dbReference type="GO" id="GO:0046872">
    <property type="term" value="F:metal ion binding"/>
    <property type="evidence" value="ECO:0007669"/>
    <property type="project" value="UniProtKB-KW"/>
</dbReference>
<evidence type="ECO:0000256" key="2">
    <source>
        <dbReference type="ARBA" id="ARBA00022801"/>
    </source>
</evidence>
<proteinExistence type="inferred from homology"/>
<dbReference type="EMBL" id="PXOH01000008">
    <property type="protein sequence ID" value="PSF37469.1"/>
    <property type="molecule type" value="Genomic_DNA"/>
</dbReference>
<dbReference type="PIRSF" id="PIRSF035427">
    <property type="entry name" value="All2852"/>
    <property type="match status" value="1"/>
</dbReference>
<dbReference type="PANTHER" id="PTHR42988:SF2">
    <property type="entry name" value="CYCLIC NUCLEOTIDE PHOSPHODIESTERASE CBUA0032-RELATED"/>
    <property type="match status" value="1"/>
</dbReference>